<gene>
    <name evidence="1" type="ORF">Tco_1054138</name>
</gene>
<name>A0ABQ5GX60_9ASTR</name>
<keyword evidence="1" id="KW-0548">Nucleotidyltransferase</keyword>
<evidence type="ECO:0000313" key="1">
    <source>
        <dbReference type="EMBL" id="GJT79796.1"/>
    </source>
</evidence>
<dbReference type="GO" id="GO:0003964">
    <property type="term" value="F:RNA-directed DNA polymerase activity"/>
    <property type="evidence" value="ECO:0007669"/>
    <property type="project" value="UniProtKB-KW"/>
</dbReference>
<dbReference type="PANTHER" id="PTHR33116">
    <property type="entry name" value="REVERSE TRANSCRIPTASE ZINC-BINDING DOMAIN-CONTAINING PROTEIN-RELATED-RELATED"/>
    <property type="match status" value="1"/>
</dbReference>
<organism evidence="1 2">
    <name type="scientific">Tanacetum coccineum</name>
    <dbReference type="NCBI Taxonomy" id="301880"/>
    <lineage>
        <taxon>Eukaryota</taxon>
        <taxon>Viridiplantae</taxon>
        <taxon>Streptophyta</taxon>
        <taxon>Embryophyta</taxon>
        <taxon>Tracheophyta</taxon>
        <taxon>Spermatophyta</taxon>
        <taxon>Magnoliopsida</taxon>
        <taxon>eudicotyledons</taxon>
        <taxon>Gunneridae</taxon>
        <taxon>Pentapetalae</taxon>
        <taxon>asterids</taxon>
        <taxon>campanulids</taxon>
        <taxon>Asterales</taxon>
        <taxon>Asteraceae</taxon>
        <taxon>Asteroideae</taxon>
        <taxon>Anthemideae</taxon>
        <taxon>Anthemidinae</taxon>
        <taxon>Tanacetum</taxon>
    </lineage>
</organism>
<dbReference type="EMBL" id="BQNB010018932">
    <property type="protein sequence ID" value="GJT79796.1"/>
    <property type="molecule type" value="Genomic_DNA"/>
</dbReference>
<evidence type="ECO:0000313" key="2">
    <source>
        <dbReference type="Proteomes" id="UP001151760"/>
    </source>
</evidence>
<reference evidence="1" key="1">
    <citation type="journal article" date="2022" name="Int. J. Mol. Sci.">
        <title>Draft Genome of Tanacetum Coccineum: Genomic Comparison of Closely Related Tanacetum-Family Plants.</title>
        <authorList>
            <person name="Yamashiro T."/>
            <person name="Shiraishi A."/>
            <person name="Nakayama K."/>
            <person name="Satake H."/>
        </authorList>
    </citation>
    <scope>NUCLEOTIDE SEQUENCE</scope>
</reference>
<accession>A0ABQ5GX60</accession>
<dbReference type="Proteomes" id="UP001151760">
    <property type="component" value="Unassembled WGS sequence"/>
</dbReference>
<dbReference type="PANTHER" id="PTHR33116:SF84">
    <property type="entry name" value="RNA-DIRECTED DNA POLYMERASE"/>
    <property type="match status" value="1"/>
</dbReference>
<keyword evidence="2" id="KW-1185">Reference proteome</keyword>
<keyword evidence="1" id="KW-0808">Transferase</keyword>
<protein>
    <submittedName>
        <fullName evidence="1">Reverse transcriptase domain, reverse transcriptase zinc-binding domain protein</fullName>
    </submittedName>
</protein>
<sequence length="536" mass="60470">MFGAPDPKSSHKAEVKKALVWVKLHHVPIVAYSEGRSSYARALIEVSAEKELIKSIVVAMRLQSKESAVDSEVSIELIKKKIKCKQLLRRSIWLEFGWGNLILTYDPILNVSDSEVNEEIMMEDSNGVELLPKQKEESISISENNYFRTLGAGRSMRLVKQGYTRIILGRNNNDFDDLLCLLPNDDQAISLAQCAQGGRRRTVLLFLLDSVQTLLDIDPYNTSLRAKEAACVVAFNEAALLEERMLKQRAKITWLKEGDSNSTNFHKAVKSRVSRSLVGETMAFVDDNLFKTRLHDQIALNMIWEVTTQEVKQAMFSIGCAFKVDIQKAYDTVDSEFLRRILHGLGFHARMVSWIIECVSTTSYFICINGNLHGYFKGNRGLRQLDLINLCFVDDLFLFTYGDVHSAGIIKEALDEFKNSSGLTPSLPKSTSYICNNVKRGKAKCLGGGCPPKQERDLGIRSCRMACHHLDVPKKHLLEVMLNSSRSIFDEKRGTIFNSNKEIVMIAPRVRDVYVLDMTSSAQESCFFAKANENLN</sequence>
<comment type="caution">
    <text evidence="1">The sequence shown here is derived from an EMBL/GenBank/DDBJ whole genome shotgun (WGS) entry which is preliminary data.</text>
</comment>
<keyword evidence="1" id="KW-0695">RNA-directed DNA polymerase</keyword>
<proteinExistence type="predicted"/>
<reference evidence="1" key="2">
    <citation type="submission" date="2022-01" db="EMBL/GenBank/DDBJ databases">
        <authorList>
            <person name="Yamashiro T."/>
            <person name="Shiraishi A."/>
            <person name="Satake H."/>
            <person name="Nakayama K."/>
        </authorList>
    </citation>
    <scope>NUCLEOTIDE SEQUENCE</scope>
</reference>